<dbReference type="RefSeq" id="WP_161744128.1">
    <property type="nucleotide sequence ID" value="NZ_JAAAMV010000011.1"/>
</dbReference>
<dbReference type="InterPro" id="IPR001173">
    <property type="entry name" value="Glyco_trans_2-like"/>
</dbReference>
<evidence type="ECO:0000313" key="2">
    <source>
        <dbReference type="EMBL" id="NBD25327.1"/>
    </source>
</evidence>
<dbReference type="Pfam" id="PF00535">
    <property type="entry name" value="Glycos_transf_2"/>
    <property type="match status" value="1"/>
</dbReference>
<dbReference type="PANTHER" id="PTHR43630">
    <property type="entry name" value="POLY-BETA-1,6-N-ACETYL-D-GLUCOSAMINE SYNTHASE"/>
    <property type="match status" value="1"/>
</dbReference>
<accession>A0ABW9XRP2</accession>
<evidence type="ECO:0000313" key="3">
    <source>
        <dbReference type="Proteomes" id="UP000665561"/>
    </source>
</evidence>
<dbReference type="EMBL" id="JAAAMV010000011">
    <property type="protein sequence ID" value="NBD25327.1"/>
    <property type="molecule type" value="Genomic_DNA"/>
</dbReference>
<organism evidence="2 3">
    <name type="scientific">Paenibacillus glycinis</name>
    <dbReference type="NCBI Taxonomy" id="2697035"/>
    <lineage>
        <taxon>Bacteria</taxon>
        <taxon>Bacillati</taxon>
        <taxon>Bacillota</taxon>
        <taxon>Bacilli</taxon>
        <taxon>Bacillales</taxon>
        <taxon>Paenibacillaceae</taxon>
        <taxon>Paenibacillus</taxon>
    </lineage>
</organism>
<dbReference type="InterPro" id="IPR029044">
    <property type="entry name" value="Nucleotide-diphossugar_trans"/>
</dbReference>
<reference evidence="2 3" key="1">
    <citation type="submission" date="2020-01" db="EMBL/GenBank/DDBJ databases">
        <title>Paenibacillus soybeanensis sp. nov. isolated from the nodules of soybean (Glycine max(L.) Merr).</title>
        <authorList>
            <person name="Wang H."/>
        </authorList>
    </citation>
    <scope>NUCLEOTIDE SEQUENCE [LARGE SCALE GENOMIC DNA]</scope>
    <source>
        <strain evidence="2 3">T1</strain>
    </source>
</reference>
<protein>
    <submittedName>
        <fullName evidence="2">Glycosyltransferase</fullName>
    </submittedName>
</protein>
<feature type="non-terminal residue" evidence="2">
    <location>
        <position position="583"/>
    </location>
</feature>
<dbReference type="PANTHER" id="PTHR43630:SF2">
    <property type="entry name" value="GLYCOSYLTRANSFERASE"/>
    <property type="match status" value="1"/>
</dbReference>
<evidence type="ECO:0000259" key="1">
    <source>
        <dbReference type="Pfam" id="PF00535"/>
    </source>
</evidence>
<dbReference type="SUPFAM" id="SSF48452">
    <property type="entry name" value="TPR-like"/>
    <property type="match status" value="1"/>
</dbReference>
<dbReference type="CDD" id="cd02511">
    <property type="entry name" value="Beta4Glucosyltransferase"/>
    <property type="match status" value="1"/>
</dbReference>
<proteinExistence type="predicted"/>
<comment type="caution">
    <text evidence="2">The sequence shown here is derived from an EMBL/GenBank/DDBJ whole genome shotgun (WGS) entry which is preliminary data.</text>
</comment>
<keyword evidence="3" id="KW-1185">Reference proteome</keyword>
<gene>
    <name evidence="2" type="ORF">GT019_15700</name>
</gene>
<dbReference type="InterPro" id="IPR011990">
    <property type="entry name" value="TPR-like_helical_dom_sf"/>
</dbReference>
<sequence>MTAAGHSETESGSNGPGGSPLPVSLCMIVRNESRFLADCLRSAAPFVAEMIVVDTGSTDDTAAIGVACGAKVIHAAWEEDFAAARNLSLASAVQPWILVLDADERLVVASAEAWSALLADGAKGGYFVKVNSRVGSGGETVSDAVCRLFRNDARVRFRGLVHEEAASAVYEAFGDGAVGYAKGMEIAHEGYRDNVIAERDKFARNRRLLERALAIAPEDPALRYAAGAELFASGEYAAALTWLEPLAAMERDPGYGSDAMLKIVHACRAEGRLADAVRYAARAALRYGDFADLHEARGEALLALDEPLSALRSAADALAAGPAPDCYSTAEGAGTYRSFGLAGSALERMYRFDEAAAAYGSAIGHRPDYAPAWQRLLLLGQLDASFRPSWRDAAETLGRCLRGAGLATAARPSLLERELADWLCDLRLPAEAETVWSLAGGAAGGRSSGPLASGLWLVQRGETEAGRRLWESACETGDTDTERLAVYAFALALRDGETDRARFLAARMGGAEADAARAALAAGDGGAEPALPLDAAGSALAAALLRLGAVRAWLRLHAGTTGASARPILRAVPPLRLAALLLG</sequence>
<dbReference type="Gene3D" id="1.25.40.10">
    <property type="entry name" value="Tetratricopeptide repeat domain"/>
    <property type="match status" value="1"/>
</dbReference>
<dbReference type="Proteomes" id="UP000665561">
    <property type="component" value="Unassembled WGS sequence"/>
</dbReference>
<name>A0ABW9XRP2_9BACL</name>
<dbReference type="Gene3D" id="3.90.550.10">
    <property type="entry name" value="Spore Coat Polysaccharide Biosynthesis Protein SpsA, Chain A"/>
    <property type="match status" value="1"/>
</dbReference>
<feature type="domain" description="Glycosyltransferase 2-like" evidence="1">
    <location>
        <begin position="24"/>
        <end position="104"/>
    </location>
</feature>
<dbReference type="SUPFAM" id="SSF53448">
    <property type="entry name" value="Nucleotide-diphospho-sugar transferases"/>
    <property type="match status" value="1"/>
</dbReference>